<evidence type="ECO:0000313" key="18">
    <source>
        <dbReference type="Proteomes" id="UP001202961"/>
    </source>
</evidence>
<accession>A0ABT0UAS3</accession>
<evidence type="ECO:0000256" key="6">
    <source>
        <dbReference type="ARBA" id="ARBA00022692"/>
    </source>
</evidence>
<keyword evidence="8" id="KW-0677">Repeat</keyword>
<dbReference type="EMBL" id="JAMQBK010000078">
    <property type="protein sequence ID" value="MCM2374104.1"/>
    <property type="molecule type" value="Genomic_DNA"/>
</dbReference>
<comment type="similarity">
    <text evidence="3">Belongs to the peptidase M50B family.</text>
</comment>
<protein>
    <submittedName>
        <fullName evidence="17">Site-2 protease family protein</fullName>
    </submittedName>
</protein>
<dbReference type="Proteomes" id="UP001202961">
    <property type="component" value="Unassembled WGS sequence"/>
</dbReference>
<dbReference type="PANTHER" id="PTHR39188:SF3">
    <property type="entry name" value="STAGE IV SPORULATION PROTEIN FB"/>
    <property type="match status" value="1"/>
</dbReference>
<evidence type="ECO:0000256" key="12">
    <source>
        <dbReference type="ARBA" id="ARBA00023049"/>
    </source>
</evidence>
<dbReference type="Pfam" id="PF02163">
    <property type="entry name" value="Peptidase_M50"/>
    <property type="match status" value="2"/>
</dbReference>
<dbReference type="GO" id="GO:0008233">
    <property type="term" value="F:peptidase activity"/>
    <property type="evidence" value="ECO:0007669"/>
    <property type="project" value="UniProtKB-KW"/>
</dbReference>
<evidence type="ECO:0000256" key="11">
    <source>
        <dbReference type="ARBA" id="ARBA00022989"/>
    </source>
</evidence>
<reference evidence="17 18" key="1">
    <citation type="journal article" date="2022" name="Syst. Appl. Microbiol.">
        <title>Rhodopirellula aestuarii sp. nov., a novel member of the genus Rhodopirellula isolated from brackish sediments collected in the Tagus River estuary, Portugal.</title>
        <authorList>
            <person name="Vitorino I.R."/>
            <person name="Klimek D."/>
            <person name="Calusinska M."/>
            <person name="Lobo-da-Cunha A."/>
            <person name="Vasconcelos V."/>
            <person name="Lage O.M."/>
        </authorList>
    </citation>
    <scope>NUCLEOTIDE SEQUENCE [LARGE SCALE GENOMIC DNA]</scope>
    <source>
        <strain evidence="17 18">ICT_H3.1</strain>
    </source>
</reference>
<feature type="domain" description="Peptidase M50" evidence="16">
    <location>
        <begin position="48"/>
        <end position="123"/>
    </location>
</feature>
<evidence type="ECO:0000256" key="14">
    <source>
        <dbReference type="ARBA" id="ARBA00023136"/>
    </source>
</evidence>
<feature type="transmembrane region" description="Helical" evidence="15">
    <location>
        <begin position="36"/>
        <end position="58"/>
    </location>
</feature>
<name>A0ABT0UAS3_9BACT</name>
<keyword evidence="10" id="KW-0862">Zinc</keyword>
<keyword evidence="18" id="KW-1185">Reference proteome</keyword>
<dbReference type="CDD" id="cd06164">
    <property type="entry name" value="S2P-M50_SpoIVFB_CBS"/>
    <property type="match status" value="1"/>
</dbReference>
<evidence type="ECO:0000256" key="3">
    <source>
        <dbReference type="ARBA" id="ARBA00007931"/>
    </source>
</evidence>
<evidence type="ECO:0000256" key="9">
    <source>
        <dbReference type="ARBA" id="ARBA00022801"/>
    </source>
</evidence>
<evidence type="ECO:0000256" key="8">
    <source>
        <dbReference type="ARBA" id="ARBA00022737"/>
    </source>
</evidence>
<keyword evidence="11 15" id="KW-1133">Transmembrane helix</keyword>
<comment type="caution">
    <text evidence="17">The sequence shown here is derived from an EMBL/GenBank/DDBJ whole genome shotgun (WGS) entry which is preliminary data.</text>
</comment>
<keyword evidence="14 15" id="KW-0472">Membrane</keyword>
<feature type="transmembrane region" description="Helical" evidence="15">
    <location>
        <begin position="99"/>
        <end position="124"/>
    </location>
</feature>
<evidence type="ECO:0000256" key="7">
    <source>
        <dbReference type="ARBA" id="ARBA00022723"/>
    </source>
</evidence>
<feature type="domain" description="Peptidase M50" evidence="16">
    <location>
        <begin position="131"/>
        <end position="191"/>
    </location>
</feature>
<evidence type="ECO:0000256" key="13">
    <source>
        <dbReference type="ARBA" id="ARBA00023122"/>
    </source>
</evidence>
<keyword evidence="9" id="KW-0378">Hydrolase</keyword>
<comment type="cofactor">
    <cofactor evidence="1">
        <name>Zn(2+)</name>
        <dbReference type="ChEBI" id="CHEBI:29105"/>
    </cofactor>
</comment>
<dbReference type="PIRSF" id="PIRSF006404">
    <property type="entry name" value="UCP006404_Pept_M50_CBS"/>
    <property type="match status" value="1"/>
</dbReference>
<evidence type="ECO:0000256" key="4">
    <source>
        <dbReference type="ARBA" id="ARBA00022475"/>
    </source>
</evidence>
<comment type="subcellular location">
    <subcellularLocation>
        <location evidence="2">Cell membrane</location>
        <topology evidence="2">Multi-pass membrane protein</topology>
    </subcellularLocation>
</comment>
<keyword evidence="5 17" id="KW-0645">Protease</keyword>
<sequence>MNNSWHLGRFAGIDVRIHWTFLLLPIWIYFSQMAAGSGTLAAVVAVLFVLAIFACVVLHEYGHALTARHYGIHTRDITLLPIGGVASLERMPRNPRQELAIAVAGPAVNVVIATLLVVGLTILGGSSVLPIAVADFLFDLAWVNGALVVFNMIPAFPMDGGRVLRAILAMALPYSKATRVAVGVGRVAAVALGFLGIMTGNLILVLVAGFVFLAGSAELAMQTAGAERVARSSKATLLDARGNVIGAIPASPLPVISDQWDAGNALGQLSGVLEDEFLVSRHGEAVAIVRTHDLQTVVQNGLGSIPLERLLISRLLPYREVHPGTAA</sequence>
<dbReference type="InterPro" id="IPR008915">
    <property type="entry name" value="Peptidase_M50"/>
</dbReference>
<proteinExistence type="inferred from homology"/>
<keyword evidence="7" id="KW-0479">Metal-binding</keyword>
<evidence type="ECO:0000313" key="17">
    <source>
        <dbReference type="EMBL" id="MCM2374104.1"/>
    </source>
</evidence>
<keyword evidence="12" id="KW-0482">Metalloprotease</keyword>
<dbReference type="InterPro" id="IPR016483">
    <property type="entry name" value="UCP006404_Pept_M50_CBS"/>
</dbReference>
<evidence type="ECO:0000256" key="2">
    <source>
        <dbReference type="ARBA" id="ARBA00004651"/>
    </source>
</evidence>
<feature type="transmembrane region" description="Helical" evidence="15">
    <location>
        <begin position="12"/>
        <end position="30"/>
    </location>
</feature>
<dbReference type="PANTHER" id="PTHR39188">
    <property type="entry name" value="MEMBRANE-ASSOCIATED ZINC METALLOPROTEASE M50B"/>
    <property type="match status" value="1"/>
</dbReference>
<evidence type="ECO:0000256" key="5">
    <source>
        <dbReference type="ARBA" id="ARBA00022670"/>
    </source>
</evidence>
<evidence type="ECO:0000256" key="10">
    <source>
        <dbReference type="ARBA" id="ARBA00022833"/>
    </source>
</evidence>
<organism evidence="17 18">
    <name type="scientific">Aporhodopirellula aestuarii</name>
    <dbReference type="NCBI Taxonomy" id="2950107"/>
    <lineage>
        <taxon>Bacteria</taxon>
        <taxon>Pseudomonadati</taxon>
        <taxon>Planctomycetota</taxon>
        <taxon>Planctomycetia</taxon>
        <taxon>Pirellulales</taxon>
        <taxon>Pirellulaceae</taxon>
        <taxon>Aporhodopirellula</taxon>
    </lineage>
</organism>
<dbReference type="GO" id="GO:0006508">
    <property type="term" value="P:proteolysis"/>
    <property type="evidence" value="ECO:0007669"/>
    <property type="project" value="UniProtKB-KW"/>
</dbReference>
<gene>
    <name evidence="17" type="ORF">NB063_26110</name>
</gene>
<keyword evidence="4" id="KW-1003">Cell membrane</keyword>
<evidence type="ECO:0000259" key="16">
    <source>
        <dbReference type="Pfam" id="PF02163"/>
    </source>
</evidence>
<keyword evidence="13" id="KW-0129">CBS domain</keyword>
<evidence type="ECO:0000256" key="1">
    <source>
        <dbReference type="ARBA" id="ARBA00001947"/>
    </source>
</evidence>
<evidence type="ECO:0000256" key="15">
    <source>
        <dbReference type="SAM" id="Phobius"/>
    </source>
</evidence>
<dbReference type="RefSeq" id="WP_250931974.1">
    <property type="nucleotide sequence ID" value="NZ_JAMQBK010000078.1"/>
</dbReference>
<keyword evidence="6 15" id="KW-0812">Transmembrane</keyword>
<feature type="transmembrane region" description="Helical" evidence="15">
    <location>
        <begin position="136"/>
        <end position="156"/>
    </location>
</feature>